<accession>M4V784</accession>
<name>M4V784_9BACT</name>
<reference evidence="2 3" key="1">
    <citation type="journal article" date="2013" name="ISME J.">
        <title>By their genes ye shall know them: genomic signatures of predatory bacteria.</title>
        <authorList>
            <person name="Pasternak Z."/>
            <person name="Pietrokovski S."/>
            <person name="Rotem O."/>
            <person name="Gophna U."/>
            <person name="Lurie-Weinberger M.N."/>
            <person name="Jurkevitch E."/>
        </authorList>
    </citation>
    <scope>NUCLEOTIDE SEQUENCE [LARGE SCALE GENOMIC DNA]</scope>
    <source>
        <strain evidence="2 3">JSS</strain>
    </source>
</reference>
<feature type="chain" id="PRO_5004060432" description="Lipoprotein" evidence="1">
    <location>
        <begin position="22"/>
        <end position="258"/>
    </location>
</feature>
<dbReference type="PROSITE" id="PS51257">
    <property type="entry name" value="PROKAR_LIPOPROTEIN"/>
    <property type="match status" value="1"/>
</dbReference>
<dbReference type="HOGENOM" id="CLU_1080366_0_0_7"/>
<dbReference type="AlphaFoldDB" id="M4V784"/>
<sequence>MKKLILITSMMALGLMSVGCSKSRSNSTGNVNTSAIGGENPVIIDPNASNGVPTFSSGFTTDLVTTYQAMSQYTSIPGNFVGLNNPQNIKINLNFAHVADGRYGGTVTISYYDNGVLRTGTFDAGTGRNPTYKGMHDNNSLQSEYNFWFNFENKTVYTGFYEDSFGALVISLEPEVVSGGGNDAEPLNVKYKGSVYFKNFAKVKNNPYRSCWHIYAGDNDCRSNVIQTKCGLAPGVEAGYTLLGTFTNVNVKQAFNIN</sequence>
<dbReference type="KEGG" id="bex:A11Q_1041"/>
<dbReference type="Proteomes" id="UP000012040">
    <property type="component" value="Chromosome"/>
</dbReference>
<feature type="signal peptide" evidence="1">
    <location>
        <begin position="1"/>
        <end position="21"/>
    </location>
</feature>
<gene>
    <name evidence="2" type="ORF">A11Q_1041</name>
</gene>
<protein>
    <recommendedName>
        <fullName evidence="4">Lipoprotein</fullName>
    </recommendedName>
</protein>
<organism evidence="2 3">
    <name type="scientific">Pseudobdellovibrio exovorus JSS</name>
    <dbReference type="NCBI Taxonomy" id="1184267"/>
    <lineage>
        <taxon>Bacteria</taxon>
        <taxon>Pseudomonadati</taxon>
        <taxon>Bdellovibrionota</taxon>
        <taxon>Bdellovibrionia</taxon>
        <taxon>Bdellovibrionales</taxon>
        <taxon>Pseudobdellovibrionaceae</taxon>
        <taxon>Pseudobdellovibrio</taxon>
    </lineage>
</organism>
<evidence type="ECO:0000313" key="3">
    <source>
        <dbReference type="Proteomes" id="UP000012040"/>
    </source>
</evidence>
<proteinExistence type="predicted"/>
<keyword evidence="3" id="KW-1185">Reference proteome</keyword>
<evidence type="ECO:0000313" key="2">
    <source>
        <dbReference type="EMBL" id="AGH95257.1"/>
    </source>
</evidence>
<evidence type="ECO:0000256" key="1">
    <source>
        <dbReference type="SAM" id="SignalP"/>
    </source>
</evidence>
<evidence type="ECO:0008006" key="4">
    <source>
        <dbReference type="Google" id="ProtNLM"/>
    </source>
</evidence>
<keyword evidence="1" id="KW-0732">Signal</keyword>
<dbReference type="eggNOG" id="ENOG5032ISG">
    <property type="taxonomic scope" value="Bacteria"/>
</dbReference>
<dbReference type="RefSeq" id="WP_015469747.1">
    <property type="nucleotide sequence ID" value="NC_020813.1"/>
</dbReference>
<dbReference type="STRING" id="1184267.A11Q_1041"/>
<dbReference type="PATRIC" id="fig|1184267.3.peg.1055"/>
<dbReference type="EMBL" id="CP003537">
    <property type="protein sequence ID" value="AGH95257.1"/>
    <property type="molecule type" value="Genomic_DNA"/>
</dbReference>
<dbReference type="OrthoDB" id="5290673at2"/>